<name>A0ABW0MWB3_9ACTN</name>
<evidence type="ECO:0000256" key="1">
    <source>
        <dbReference type="SAM" id="SignalP"/>
    </source>
</evidence>
<dbReference type="PANTHER" id="PTHR34677:SF3">
    <property type="entry name" value="BACTERIAL IG-LIKE DOMAIN-CONTAINING PROTEIN"/>
    <property type="match status" value="1"/>
</dbReference>
<organism evidence="4 5">
    <name type="scientific">Nocardioides caricicola</name>
    <dbReference type="NCBI Taxonomy" id="634770"/>
    <lineage>
        <taxon>Bacteria</taxon>
        <taxon>Bacillati</taxon>
        <taxon>Actinomycetota</taxon>
        <taxon>Actinomycetes</taxon>
        <taxon>Propionibacteriales</taxon>
        <taxon>Nocardioidaceae</taxon>
        <taxon>Nocardioides</taxon>
    </lineage>
</organism>
<dbReference type="Gene3D" id="2.60.40.10">
    <property type="entry name" value="Immunoglobulins"/>
    <property type="match status" value="1"/>
</dbReference>
<evidence type="ECO:0000259" key="3">
    <source>
        <dbReference type="Pfam" id="PF19078"/>
    </source>
</evidence>
<dbReference type="InterPro" id="IPR022038">
    <property type="entry name" value="Ig-like_bact"/>
</dbReference>
<gene>
    <name evidence="4" type="ORF">ACFPKY_02665</name>
</gene>
<dbReference type="Gene3D" id="2.60.40.4070">
    <property type="match status" value="1"/>
</dbReference>
<keyword evidence="1" id="KW-0732">Signal</keyword>
<dbReference type="EMBL" id="JBHSMD010000001">
    <property type="protein sequence ID" value="MFC5491982.1"/>
    <property type="molecule type" value="Genomic_DNA"/>
</dbReference>
<reference evidence="5" key="1">
    <citation type="journal article" date="2019" name="Int. J. Syst. Evol. Microbiol.">
        <title>The Global Catalogue of Microorganisms (GCM) 10K type strain sequencing project: providing services to taxonomists for standard genome sequencing and annotation.</title>
        <authorList>
            <consortium name="The Broad Institute Genomics Platform"/>
            <consortium name="The Broad Institute Genome Sequencing Center for Infectious Disease"/>
            <person name="Wu L."/>
            <person name="Ma J."/>
        </authorList>
    </citation>
    <scope>NUCLEOTIDE SEQUENCE [LARGE SCALE GENOMIC DNA]</scope>
    <source>
        <strain evidence="5">KACC 13778</strain>
    </source>
</reference>
<evidence type="ECO:0000259" key="2">
    <source>
        <dbReference type="Pfam" id="PF12245"/>
    </source>
</evidence>
<feature type="chain" id="PRO_5047421733" evidence="1">
    <location>
        <begin position="31"/>
        <end position="925"/>
    </location>
</feature>
<feature type="domain" description="Ig-like" evidence="2">
    <location>
        <begin position="736"/>
        <end position="813"/>
    </location>
</feature>
<keyword evidence="5" id="KW-1185">Reference proteome</keyword>
<evidence type="ECO:0000313" key="5">
    <source>
        <dbReference type="Proteomes" id="UP001595956"/>
    </source>
</evidence>
<protein>
    <submittedName>
        <fullName evidence="4">Ig-like domain-containing protein</fullName>
    </submittedName>
</protein>
<sequence>MLISARLRALTAACVVAAGLAVGVAPAAQALPPVTWTGAVDALWSEPGNWDTGSVPGPVDDVVFPPAVGRTDMVNDLPGGAYFSSIAFTGAGYRVSGNGVQLVAGLAVNHGTGTTTLDVPVTLDGGGTAYVTGGTTLDLDGTLSAAVVNLDGGGTLQVDGTLLSPIVLANGSRLTGSGSLSGTAIGATGASTISPGTADGPGNLSYTPASHLSLPSGSTLHVDIDGPIAASGYDRLTLSDPSALFNPNGATLDVDLGYRPAVNSSFQIVSQGVGTPITGRFNGLSQFSSFTSEGVTFSVGYFNTGIVLTVTAVDVPSGTVTVADTALRAGETSPVTIAFGGPVTGFDNTDLTVPNGTLSPVSSSDGGTTWTATLTPAASVNDASNVITLDNGGVTSAGGNPGFGTTTSNNYAIDSTRPTATVVVADTDLRAGETSLVTVTFSEAVTGFDSTDLSVANSTLSAVSSSDGGLTWTTTLTPATSVRDASNVITLDNTGIEDLAGNAGTGTTNSTNYSVSTIRPTASIVVADTDLGIGETSLVTITFSEAVSGFDNADLSIANGTLSPVSSTDGGVTWTAILTPSPSTDDATNVITLANGGFQNGDGNTGAGTTTSNNYAISTIPPIPTDLLAPSSAATGPEHSQKPTWTITYTASDAASGVASVDLYVQAPGETTYTKVATDSAAQDGEFTYTGDLDGTYRFHTIATDRAVNVEATPAGADVTTVLDTVTPSSQATGPSLGSARTWTITYDATDATSGIASVDLYVQAPGETTYTKVATDSAAQDGEFTYTGDLDGTYRFHTIATDRAGNVEATPAGPDLITVLDTRAPVLRAAGPARLSFDLSQGRALALRFRVDETVSATFRILERGATVRTFEARAGGPGVLEQRWRGGTDGGARVEPGRYRVVVTAHDAAGNKSRASMPLRVRR</sequence>
<feature type="domain" description="Bacterial Ig-like" evidence="3">
    <location>
        <begin position="315"/>
        <end position="413"/>
    </location>
</feature>
<feature type="domain" description="Bacterial Ig-like" evidence="3">
    <location>
        <begin position="517"/>
        <end position="617"/>
    </location>
</feature>
<feature type="signal peptide" evidence="1">
    <location>
        <begin position="1"/>
        <end position="30"/>
    </location>
</feature>
<feature type="domain" description="Bacterial Ig-like" evidence="3">
    <location>
        <begin position="414"/>
        <end position="515"/>
    </location>
</feature>
<dbReference type="InterPro" id="IPR013783">
    <property type="entry name" value="Ig-like_fold"/>
</dbReference>
<proteinExistence type="predicted"/>
<comment type="caution">
    <text evidence="4">The sequence shown here is derived from an EMBL/GenBank/DDBJ whole genome shotgun (WGS) entry which is preliminary data.</text>
</comment>
<accession>A0ABW0MWB3</accession>
<dbReference type="Pfam" id="PF19078">
    <property type="entry name" value="Big_12"/>
    <property type="match status" value="3"/>
</dbReference>
<dbReference type="PANTHER" id="PTHR34677">
    <property type="match status" value="1"/>
</dbReference>
<dbReference type="Pfam" id="PF12245">
    <property type="entry name" value="Big_3_2"/>
    <property type="match status" value="1"/>
</dbReference>
<dbReference type="RefSeq" id="WP_345177664.1">
    <property type="nucleotide sequence ID" value="NZ_BAABFQ010000006.1"/>
</dbReference>
<dbReference type="Proteomes" id="UP001595956">
    <property type="component" value="Unassembled WGS sequence"/>
</dbReference>
<evidence type="ECO:0000313" key="4">
    <source>
        <dbReference type="EMBL" id="MFC5491982.1"/>
    </source>
</evidence>
<dbReference type="InterPro" id="IPR044048">
    <property type="entry name" value="Big_12"/>
</dbReference>